<dbReference type="PANTHER" id="PTHR43707">
    <property type="entry name" value="HISTIDYL-TRNA SYNTHETASE"/>
    <property type="match status" value="1"/>
</dbReference>
<proteinExistence type="predicted"/>
<keyword evidence="2" id="KW-0808">Transferase</keyword>
<evidence type="ECO:0000313" key="2">
    <source>
        <dbReference type="EMBL" id="HGU52516.1"/>
    </source>
</evidence>
<dbReference type="Pfam" id="PF13393">
    <property type="entry name" value="tRNA-synt_His"/>
    <property type="match status" value="1"/>
</dbReference>
<dbReference type="InterPro" id="IPR041715">
    <property type="entry name" value="HisRS-like_core"/>
</dbReference>
<dbReference type="GO" id="GO:0006427">
    <property type="term" value="P:histidyl-tRNA aminoacylation"/>
    <property type="evidence" value="ECO:0007669"/>
    <property type="project" value="TreeGrafter"/>
</dbReference>
<dbReference type="Gene3D" id="3.30.930.10">
    <property type="entry name" value="Bira Bifunctional Protein, Domain 2"/>
    <property type="match status" value="1"/>
</dbReference>
<sequence length="280" mass="32570">MKALVFSNLIKFYERVVEKGYDEIVFTALKLVNENTKFGNFLMDRKGKLYTLQGDFTKSVIEFRKEYSVKKLSKFWYSGFVYRYVGDDLYAEYQLGLEVIPSDAVEDFVEIVELLLFSLYEIYDGPFILELGHTDVYEYLLRDIPEEIHDKILRILNSKNLAEVEFLSQVEKFEKIDFSKIKAVIENSMYDREKEKIANINVPEKVKSDLYKVISRISNKFQDLRIEIDLSLARTEEHYSGLVFTIYDVSLSKVVAAGGQYTVNGEKGVGGCIFEEVRRC</sequence>
<dbReference type="PANTHER" id="PTHR43707:SF1">
    <property type="entry name" value="HISTIDINE--TRNA LIGASE, MITOCHONDRIAL-RELATED"/>
    <property type="match status" value="1"/>
</dbReference>
<protein>
    <submittedName>
        <fullName evidence="2">ATP phosphoribosyltransferase regulatory subunit</fullName>
    </submittedName>
</protein>
<dbReference type="InterPro" id="IPR004516">
    <property type="entry name" value="HisRS/HisZ"/>
</dbReference>
<dbReference type="GO" id="GO:0004821">
    <property type="term" value="F:histidine-tRNA ligase activity"/>
    <property type="evidence" value="ECO:0007669"/>
    <property type="project" value="TreeGrafter"/>
</dbReference>
<gene>
    <name evidence="2" type="ORF">ENT78_03185</name>
</gene>
<dbReference type="GO" id="GO:0005737">
    <property type="term" value="C:cytoplasm"/>
    <property type="evidence" value="ECO:0007669"/>
    <property type="project" value="InterPro"/>
</dbReference>
<feature type="domain" description="Class II Histidinyl-tRNA synthetase (HisRS)-like catalytic core" evidence="1">
    <location>
        <begin position="42"/>
        <end position="262"/>
    </location>
</feature>
<dbReference type="SUPFAM" id="SSF55681">
    <property type="entry name" value="Class II aaRS and biotin synthetases"/>
    <property type="match status" value="1"/>
</dbReference>
<dbReference type="GO" id="GO:0016757">
    <property type="term" value="F:glycosyltransferase activity"/>
    <property type="evidence" value="ECO:0007669"/>
    <property type="project" value="UniProtKB-KW"/>
</dbReference>
<dbReference type="AlphaFoldDB" id="A0A7V4NDX1"/>
<comment type="caution">
    <text evidence="2">The sequence shown here is derived from an EMBL/GenBank/DDBJ whole genome shotgun (WGS) entry which is preliminary data.</text>
</comment>
<organism evidence="2">
    <name type="scientific">Fervidobacterium pennivorans</name>
    <dbReference type="NCBI Taxonomy" id="93466"/>
    <lineage>
        <taxon>Bacteria</taxon>
        <taxon>Thermotogati</taxon>
        <taxon>Thermotogota</taxon>
        <taxon>Thermotogae</taxon>
        <taxon>Thermotogales</taxon>
        <taxon>Fervidobacteriaceae</taxon>
        <taxon>Fervidobacterium</taxon>
    </lineage>
</organism>
<accession>A0A7V4NDX1</accession>
<dbReference type="EMBL" id="DSZZ01000149">
    <property type="protein sequence ID" value="HGU52516.1"/>
    <property type="molecule type" value="Genomic_DNA"/>
</dbReference>
<dbReference type="InterPro" id="IPR045864">
    <property type="entry name" value="aa-tRNA-synth_II/BPL/LPL"/>
</dbReference>
<reference evidence="2" key="1">
    <citation type="journal article" date="2020" name="mSystems">
        <title>Genome- and Community-Level Interaction Insights into Carbon Utilization and Element Cycling Functions of Hydrothermarchaeota in Hydrothermal Sediment.</title>
        <authorList>
            <person name="Zhou Z."/>
            <person name="Liu Y."/>
            <person name="Xu W."/>
            <person name="Pan J."/>
            <person name="Luo Z.H."/>
            <person name="Li M."/>
        </authorList>
    </citation>
    <scope>NUCLEOTIDE SEQUENCE [LARGE SCALE GENOMIC DNA]</scope>
    <source>
        <strain evidence="2">SpSt-61</strain>
    </source>
</reference>
<keyword evidence="2" id="KW-0328">Glycosyltransferase</keyword>
<name>A0A7V4NDX1_FERPE</name>
<evidence type="ECO:0000259" key="1">
    <source>
        <dbReference type="Pfam" id="PF13393"/>
    </source>
</evidence>